<accession>A0A8I0P2X6</accession>
<feature type="compositionally biased region" description="Basic residues" evidence="1">
    <location>
        <begin position="233"/>
        <end position="242"/>
    </location>
</feature>
<dbReference type="GeneID" id="86825187"/>
<name>A0A8I0P2X6_9ACTN</name>
<evidence type="ECO:0000256" key="1">
    <source>
        <dbReference type="SAM" id="MobiDB-lite"/>
    </source>
</evidence>
<protein>
    <submittedName>
        <fullName evidence="2">Uncharacterized protein</fullName>
    </submittedName>
</protein>
<reference evidence="2 3" key="1">
    <citation type="submission" date="2020-10" db="EMBL/GenBank/DDBJ databases">
        <title>Sequencing the genomes of 1000 actinobacteria strains.</title>
        <authorList>
            <person name="Klenk H.-P."/>
        </authorList>
    </citation>
    <scope>NUCLEOTIDE SEQUENCE [LARGE SCALE GENOMIC DNA]</scope>
    <source>
        <strain evidence="2 3">DSM 41803</strain>
    </source>
</reference>
<evidence type="ECO:0000313" key="2">
    <source>
        <dbReference type="EMBL" id="MBE1594408.1"/>
    </source>
</evidence>
<dbReference type="Proteomes" id="UP000629287">
    <property type="component" value="Unassembled WGS sequence"/>
</dbReference>
<feature type="region of interest" description="Disordered" evidence="1">
    <location>
        <begin position="207"/>
        <end position="265"/>
    </location>
</feature>
<proteinExistence type="predicted"/>
<sequence>MGLDRKKESGDREGKPLPRRTSAVQSADAARFLGNRQVTPSSVRAVQRMAGNAAATAYVQRVTDADRDKANARRERWAARDTGRGGAQQAESFTSHETAFGPYNERPGRGGAPYISSNKKQYPGTQGDDRYVREEENQFTGLIPTLDAEQFLPLVEALKGRELSEEDIAGLSDEQCRAAAMLMGIANAEAVREPGAIKHIRSALRRQANPSHEAPEFLNDYPQGRIGGAQHERRVRSGRARRATPEVETILDASSSSDESTSRRR</sequence>
<dbReference type="EMBL" id="JADBGF010000001">
    <property type="protein sequence ID" value="MBE1594408.1"/>
    <property type="molecule type" value="Genomic_DNA"/>
</dbReference>
<dbReference type="RefSeq" id="WP_225966566.1">
    <property type="nucleotide sequence ID" value="NZ_JADBGF010000001.1"/>
</dbReference>
<dbReference type="AlphaFoldDB" id="A0A8I0P2X6"/>
<feature type="region of interest" description="Disordered" evidence="1">
    <location>
        <begin position="1"/>
        <end position="36"/>
    </location>
</feature>
<comment type="caution">
    <text evidence="2">The sequence shown here is derived from an EMBL/GenBank/DDBJ whole genome shotgun (WGS) entry which is preliminary data.</text>
</comment>
<organism evidence="2 3">
    <name type="scientific">Streptomyces stelliscabiei</name>
    <dbReference type="NCBI Taxonomy" id="146820"/>
    <lineage>
        <taxon>Bacteria</taxon>
        <taxon>Bacillati</taxon>
        <taxon>Actinomycetota</taxon>
        <taxon>Actinomycetes</taxon>
        <taxon>Kitasatosporales</taxon>
        <taxon>Streptomycetaceae</taxon>
        <taxon>Streptomyces</taxon>
    </lineage>
</organism>
<evidence type="ECO:0000313" key="3">
    <source>
        <dbReference type="Proteomes" id="UP000629287"/>
    </source>
</evidence>
<feature type="region of interest" description="Disordered" evidence="1">
    <location>
        <begin position="76"/>
        <end position="128"/>
    </location>
</feature>
<feature type="compositionally biased region" description="Basic and acidic residues" evidence="1">
    <location>
        <begin position="1"/>
        <end position="16"/>
    </location>
</feature>
<feature type="compositionally biased region" description="Polar residues" evidence="1">
    <location>
        <begin position="115"/>
        <end position="124"/>
    </location>
</feature>
<keyword evidence="3" id="KW-1185">Reference proteome</keyword>
<gene>
    <name evidence="2" type="ORF">H4687_000537</name>
</gene>